<evidence type="ECO:0000256" key="1">
    <source>
        <dbReference type="ARBA" id="ARBA00006484"/>
    </source>
</evidence>
<keyword evidence="2" id="KW-0560">Oxidoreductase</keyword>
<dbReference type="PANTHER" id="PTHR24320">
    <property type="entry name" value="RETINOL DEHYDROGENASE"/>
    <property type="match status" value="1"/>
</dbReference>
<reference evidence="4" key="1">
    <citation type="journal article" date="2020" name="Stud. Mycol.">
        <title>101 Dothideomycetes genomes: a test case for predicting lifestyles and emergence of pathogens.</title>
        <authorList>
            <person name="Haridas S."/>
            <person name="Albert R."/>
            <person name="Binder M."/>
            <person name="Bloem J."/>
            <person name="Labutti K."/>
            <person name="Salamov A."/>
            <person name="Andreopoulos B."/>
            <person name="Baker S."/>
            <person name="Barry K."/>
            <person name="Bills G."/>
            <person name="Bluhm B."/>
            <person name="Cannon C."/>
            <person name="Castanera R."/>
            <person name="Culley D."/>
            <person name="Daum C."/>
            <person name="Ezra D."/>
            <person name="Gonzalez J."/>
            <person name="Henrissat B."/>
            <person name="Kuo A."/>
            <person name="Liang C."/>
            <person name="Lipzen A."/>
            <person name="Lutzoni F."/>
            <person name="Magnuson J."/>
            <person name="Mondo S."/>
            <person name="Nolan M."/>
            <person name="Ohm R."/>
            <person name="Pangilinan J."/>
            <person name="Park H.-J."/>
            <person name="Ramirez L."/>
            <person name="Alfaro M."/>
            <person name="Sun H."/>
            <person name="Tritt A."/>
            <person name="Yoshinaga Y."/>
            <person name="Zwiers L.-H."/>
            <person name="Turgeon B."/>
            <person name="Goodwin S."/>
            <person name="Spatafora J."/>
            <person name="Crous P."/>
            <person name="Grigoriev I."/>
        </authorList>
    </citation>
    <scope>NUCLEOTIDE SEQUENCE</scope>
    <source>
        <strain evidence="4">CBS 121410</strain>
    </source>
</reference>
<dbReference type="PANTHER" id="PTHR24320:SF283">
    <property type="entry name" value="RETINOL DEHYDROGENASE 11"/>
    <property type="match status" value="1"/>
</dbReference>
<comment type="caution">
    <text evidence="4">The sequence shown here is derived from an EMBL/GenBank/DDBJ whole genome shotgun (WGS) entry which is preliminary data.</text>
</comment>
<proteinExistence type="inferred from homology"/>
<evidence type="ECO:0000256" key="3">
    <source>
        <dbReference type="RuleBase" id="RU000363"/>
    </source>
</evidence>
<organism evidence="4 5">
    <name type="scientific">Saccharata proteae CBS 121410</name>
    <dbReference type="NCBI Taxonomy" id="1314787"/>
    <lineage>
        <taxon>Eukaryota</taxon>
        <taxon>Fungi</taxon>
        <taxon>Dikarya</taxon>
        <taxon>Ascomycota</taxon>
        <taxon>Pezizomycotina</taxon>
        <taxon>Dothideomycetes</taxon>
        <taxon>Dothideomycetes incertae sedis</taxon>
        <taxon>Botryosphaeriales</taxon>
        <taxon>Saccharataceae</taxon>
        <taxon>Saccharata</taxon>
    </lineage>
</organism>
<dbReference type="EMBL" id="ML978739">
    <property type="protein sequence ID" value="KAF2084639.1"/>
    <property type="molecule type" value="Genomic_DNA"/>
</dbReference>
<dbReference type="PRINTS" id="PR00080">
    <property type="entry name" value="SDRFAMILY"/>
</dbReference>
<evidence type="ECO:0000313" key="5">
    <source>
        <dbReference type="Proteomes" id="UP000799776"/>
    </source>
</evidence>
<dbReference type="Pfam" id="PF00106">
    <property type="entry name" value="adh_short"/>
    <property type="match status" value="1"/>
</dbReference>
<dbReference type="InterPro" id="IPR002347">
    <property type="entry name" value="SDR_fam"/>
</dbReference>
<dbReference type="AlphaFoldDB" id="A0A9P4HN03"/>
<dbReference type="PRINTS" id="PR00081">
    <property type="entry name" value="GDHRDH"/>
</dbReference>
<dbReference type="InterPro" id="IPR036291">
    <property type="entry name" value="NAD(P)-bd_dom_sf"/>
</dbReference>
<dbReference type="Proteomes" id="UP000799776">
    <property type="component" value="Unassembled WGS sequence"/>
</dbReference>
<name>A0A9P4HN03_9PEZI</name>
<keyword evidence="5" id="KW-1185">Reference proteome</keyword>
<gene>
    <name evidence="4" type="ORF">K490DRAFT_48734</name>
</gene>
<dbReference type="Gene3D" id="3.40.50.720">
    <property type="entry name" value="NAD(P)-binding Rossmann-like Domain"/>
    <property type="match status" value="1"/>
</dbReference>
<dbReference type="OrthoDB" id="191139at2759"/>
<dbReference type="GO" id="GO:0016491">
    <property type="term" value="F:oxidoreductase activity"/>
    <property type="evidence" value="ECO:0007669"/>
    <property type="project" value="UniProtKB-KW"/>
</dbReference>
<protein>
    <submittedName>
        <fullName evidence="4">Short-chain dehydrogenase</fullName>
    </submittedName>
</protein>
<sequence>MSSRKPTAEDLASDLSSNIQGNTVLTTGVSPGSLGAYFVQTIAAHRPKLVILAGRNVSKLEQTAKEISTKSPDVETRTLQLDLSSPAQIRQAAAEVIKYEESIDVLVNNAGIMAVPTYQIASETGIELQFACNHIGHFLFTNLIMDKILSSKHPRIVNVSSDGHRLSDVRFDDLNFQGGKVYDKWRAYGQAKTANMLFTLSLAEKLGDKGLLSYSLHPGVIRTNLAEGLGDADFGELMALDVVQGAYQAKPGYWDSAYVPISEGKATHMAAAFGDGMEDMNGRYLSEAKISPLDLVKSWARDSFDAERLWKMSEDIVGQKFKF</sequence>
<evidence type="ECO:0000256" key="2">
    <source>
        <dbReference type="ARBA" id="ARBA00023002"/>
    </source>
</evidence>
<accession>A0A9P4HN03</accession>
<dbReference type="SUPFAM" id="SSF51735">
    <property type="entry name" value="NAD(P)-binding Rossmann-fold domains"/>
    <property type="match status" value="1"/>
</dbReference>
<comment type="similarity">
    <text evidence="1 3">Belongs to the short-chain dehydrogenases/reductases (SDR) family.</text>
</comment>
<evidence type="ECO:0000313" key="4">
    <source>
        <dbReference type="EMBL" id="KAF2084639.1"/>
    </source>
</evidence>